<dbReference type="SUPFAM" id="SSF51182">
    <property type="entry name" value="RmlC-like cupins"/>
    <property type="match status" value="1"/>
</dbReference>
<comment type="caution">
    <text evidence="3">The sequence shown here is derived from an EMBL/GenBank/DDBJ whole genome shotgun (WGS) entry which is preliminary data.</text>
</comment>
<dbReference type="PANTHER" id="PTHR35848">
    <property type="entry name" value="OXALATE-BINDING PROTEIN"/>
    <property type="match status" value="1"/>
</dbReference>
<dbReference type="AlphaFoldDB" id="A0A940DSI9"/>
<dbReference type="InterPro" id="IPR014710">
    <property type="entry name" value="RmlC-like_jellyroll"/>
</dbReference>
<dbReference type="PANTHER" id="PTHR35848:SF6">
    <property type="entry name" value="CUPIN TYPE-2 DOMAIN-CONTAINING PROTEIN"/>
    <property type="match status" value="1"/>
</dbReference>
<dbReference type="GO" id="GO:0046872">
    <property type="term" value="F:metal ion binding"/>
    <property type="evidence" value="ECO:0007669"/>
    <property type="project" value="UniProtKB-KW"/>
</dbReference>
<dbReference type="InterPro" id="IPR013096">
    <property type="entry name" value="Cupin_2"/>
</dbReference>
<sequence>MNIDFEKTELTVIPNFKGGEKELSARMFFDGTNRIMKARLVPGASIGMHTHTDSCEMIFITKGSGSVIFDGEKTPVHEGLCHYCPKGHTHSLINDSQADLEFLAVVPQQ</sequence>
<protein>
    <submittedName>
        <fullName evidence="3">Cupin domain-containing protein</fullName>
    </submittedName>
</protein>
<feature type="domain" description="Cupin type-2" evidence="2">
    <location>
        <begin position="39"/>
        <end position="106"/>
    </location>
</feature>
<reference evidence="3" key="2">
    <citation type="journal article" date="2021" name="PeerJ">
        <title>Extensive microbial diversity within the chicken gut microbiome revealed by metagenomics and culture.</title>
        <authorList>
            <person name="Gilroy R."/>
            <person name="Ravi A."/>
            <person name="Getino M."/>
            <person name="Pursley I."/>
            <person name="Horton D.L."/>
            <person name="Alikhan N.F."/>
            <person name="Baker D."/>
            <person name="Gharbi K."/>
            <person name="Hall N."/>
            <person name="Watson M."/>
            <person name="Adriaenssens E.M."/>
            <person name="Foster-Nyarko E."/>
            <person name="Jarju S."/>
            <person name="Secka A."/>
            <person name="Antonio M."/>
            <person name="Oren A."/>
            <person name="Chaudhuri R.R."/>
            <person name="La Ragione R."/>
            <person name="Hildebrand F."/>
            <person name="Pallen M.J."/>
        </authorList>
    </citation>
    <scope>NUCLEOTIDE SEQUENCE</scope>
    <source>
        <strain evidence="3">G3-8215</strain>
    </source>
</reference>
<dbReference type="Pfam" id="PF07883">
    <property type="entry name" value="Cupin_2"/>
    <property type="match status" value="1"/>
</dbReference>
<keyword evidence="1" id="KW-0479">Metal-binding</keyword>
<reference evidence="3" key="1">
    <citation type="submission" date="2020-10" db="EMBL/GenBank/DDBJ databases">
        <authorList>
            <person name="Gilroy R."/>
        </authorList>
    </citation>
    <scope>NUCLEOTIDE SEQUENCE</scope>
    <source>
        <strain evidence="3">G3-8215</strain>
    </source>
</reference>
<evidence type="ECO:0000313" key="3">
    <source>
        <dbReference type="EMBL" id="MBO8484093.1"/>
    </source>
</evidence>
<dbReference type="EMBL" id="JADILV010000058">
    <property type="protein sequence ID" value="MBO8484093.1"/>
    <property type="molecule type" value="Genomic_DNA"/>
</dbReference>
<organism evidence="3 4">
    <name type="scientific">Candidatus Cryptobacteroides avicola</name>
    <dbReference type="NCBI Taxonomy" id="2840757"/>
    <lineage>
        <taxon>Bacteria</taxon>
        <taxon>Pseudomonadati</taxon>
        <taxon>Bacteroidota</taxon>
        <taxon>Bacteroidia</taxon>
        <taxon>Bacteroidales</taxon>
        <taxon>Candidatus Cryptobacteroides</taxon>
    </lineage>
</organism>
<dbReference type="Gene3D" id="2.60.120.10">
    <property type="entry name" value="Jelly Rolls"/>
    <property type="match status" value="1"/>
</dbReference>
<proteinExistence type="predicted"/>
<evidence type="ECO:0000259" key="2">
    <source>
        <dbReference type="Pfam" id="PF07883"/>
    </source>
</evidence>
<dbReference type="Proteomes" id="UP000725002">
    <property type="component" value="Unassembled WGS sequence"/>
</dbReference>
<evidence type="ECO:0000313" key="4">
    <source>
        <dbReference type="Proteomes" id="UP000725002"/>
    </source>
</evidence>
<gene>
    <name evidence="3" type="ORF">IAB75_08290</name>
</gene>
<evidence type="ECO:0000256" key="1">
    <source>
        <dbReference type="ARBA" id="ARBA00022723"/>
    </source>
</evidence>
<accession>A0A940DSI9</accession>
<name>A0A940DSI9_9BACT</name>
<dbReference type="InterPro" id="IPR011051">
    <property type="entry name" value="RmlC_Cupin_sf"/>
</dbReference>
<dbReference type="InterPro" id="IPR051610">
    <property type="entry name" value="GPI/OXD"/>
</dbReference>